<evidence type="ECO:0000256" key="1">
    <source>
        <dbReference type="SAM" id="Coils"/>
    </source>
</evidence>
<keyword evidence="4" id="KW-1185">Reference proteome</keyword>
<keyword evidence="1" id="KW-0175">Coiled coil</keyword>
<feature type="region of interest" description="Disordered" evidence="2">
    <location>
        <begin position="39"/>
        <end position="87"/>
    </location>
</feature>
<reference evidence="3" key="1">
    <citation type="submission" date="2023-03" db="EMBL/GenBank/DDBJ databases">
        <title>Massive genome expansion in bonnet fungi (Mycena s.s.) driven by repeated elements and novel gene families across ecological guilds.</title>
        <authorList>
            <consortium name="Lawrence Berkeley National Laboratory"/>
            <person name="Harder C.B."/>
            <person name="Miyauchi S."/>
            <person name="Viragh M."/>
            <person name="Kuo A."/>
            <person name="Thoen E."/>
            <person name="Andreopoulos B."/>
            <person name="Lu D."/>
            <person name="Skrede I."/>
            <person name="Drula E."/>
            <person name="Henrissat B."/>
            <person name="Morin E."/>
            <person name="Kohler A."/>
            <person name="Barry K."/>
            <person name="LaButti K."/>
            <person name="Morin E."/>
            <person name="Salamov A."/>
            <person name="Lipzen A."/>
            <person name="Mereny Z."/>
            <person name="Hegedus B."/>
            <person name="Baldrian P."/>
            <person name="Stursova M."/>
            <person name="Weitz H."/>
            <person name="Taylor A."/>
            <person name="Grigoriev I.V."/>
            <person name="Nagy L.G."/>
            <person name="Martin F."/>
            <person name="Kauserud H."/>
        </authorList>
    </citation>
    <scope>NUCLEOTIDE SEQUENCE</scope>
    <source>
        <strain evidence="3">9284</strain>
    </source>
</reference>
<organism evidence="3 4">
    <name type="scientific">Roridomyces roridus</name>
    <dbReference type="NCBI Taxonomy" id="1738132"/>
    <lineage>
        <taxon>Eukaryota</taxon>
        <taxon>Fungi</taxon>
        <taxon>Dikarya</taxon>
        <taxon>Basidiomycota</taxon>
        <taxon>Agaricomycotina</taxon>
        <taxon>Agaricomycetes</taxon>
        <taxon>Agaricomycetidae</taxon>
        <taxon>Agaricales</taxon>
        <taxon>Marasmiineae</taxon>
        <taxon>Mycenaceae</taxon>
        <taxon>Roridomyces</taxon>
    </lineage>
</organism>
<dbReference type="Proteomes" id="UP001221142">
    <property type="component" value="Unassembled WGS sequence"/>
</dbReference>
<protein>
    <submittedName>
        <fullName evidence="3">Uncharacterized protein</fullName>
    </submittedName>
</protein>
<name>A0AAD7BQ71_9AGAR</name>
<dbReference type="EMBL" id="JARKIF010000011">
    <property type="protein sequence ID" value="KAJ7627363.1"/>
    <property type="molecule type" value="Genomic_DNA"/>
</dbReference>
<accession>A0AAD7BQ71</accession>
<dbReference type="AlphaFoldDB" id="A0AAD7BQ71"/>
<proteinExistence type="predicted"/>
<comment type="caution">
    <text evidence="3">The sequence shown here is derived from an EMBL/GenBank/DDBJ whole genome shotgun (WGS) entry which is preliminary data.</text>
</comment>
<feature type="compositionally biased region" description="Polar residues" evidence="2">
    <location>
        <begin position="62"/>
        <end position="82"/>
    </location>
</feature>
<evidence type="ECO:0000313" key="4">
    <source>
        <dbReference type="Proteomes" id="UP001221142"/>
    </source>
</evidence>
<evidence type="ECO:0000313" key="3">
    <source>
        <dbReference type="EMBL" id="KAJ7627363.1"/>
    </source>
</evidence>
<sequence>MSLIPFRGADSLEYKLYLPACVVDNELQAQERQLVPREAQVQRERTWPTSSNVHIQAAKRSGATSAGGQSTVLRSNQASNRPPQARMGTALPTIHKVAPNINIESAVFKERELQQHALSVQKTEQDISEWRREQEAAERAAKIAAELQKMLDAGRPRIDLYEEIIALREQNSALEKKLMRYKARVQDQRAQIKRLNAENAALVDGETKKERRRRYTVPSRGY</sequence>
<feature type="coiled-coil region" evidence="1">
    <location>
        <begin position="113"/>
        <end position="205"/>
    </location>
</feature>
<evidence type="ECO:0000256" key="2">
    <source>
        <dbReference type="SAM" id="MobiDB-lite"/>
    </source>
</evidence>
<gene>
    <name evidence="3" type="ORF">FB45DRAFT_868585</name>
</gene>